<dbReference type="Gene3D" id="3.90.25.10">
    <property type="entry name" value="UDP-galactose 4-epimerase, domain 1"/>
    <property type="match status" value="1"/>
</dbReference>
<dbReference type="STRING" id="1220188.A0A4S3J992"/>
<dbReference type="SUPFAM" id="SSF51735">
    <property type="entry name" value="NAD(P)-binding Rossmann-fold domains"/>
    <property type="match status" value="1"/>
</dbReference>
<dbReference type="InterPro" id="IPR036291">
    <property type="entry name" value="NAD(P)-bd_dom_sf"/>
</dbReference>
<dbReference type="RefSeq" id="XP_033422272.1">
    <property type="nucleotide sequence ID" value="XM_033574254.1"/>
</dbReference>
<organism evidence="5 6">
    <name type="scientific">Aspergillus tanneri</name>
    <dbReference type="NCBI Taxonomy" id="1220188"/>
    <lineage>
        <taxon>Eukaryota</taxon>
        <taxon>Fungi</taxon>
        <taxon>Dikarya</taxon>
        <taxon>Ascomycota</taxon>
        <taxon>Pezizomycotina</taxon>
        <taxon>Eurotiomycetes</taxon>
        <taxon>Eurotiomycetidae</taxon>
        <taxon>Eurotiales</taxon>
        <taxon>Aspergillaceae</taxon>
        <taxon>Aspergillus</taxon>
        <taxon>Aspergillus subgen. Circumdati</taxon>
    </lineage>
</organism>
<evidence type="ECO:0000256" key="2">
    <source>
        <dbReference type="ARBA" id="ARBA00023002"/>
    </source>
</evidence>
<evidence type="ECO:0000313" key="5">
    <source>
        <dbReference type="EMBL" id="THC91492.1"/>
    </source>
</evidence>
<dbReference type="VEuPathDB" id="FungiDB:EYZ11_009049"/>
<dbReference type="InterPro" id="IPR045312">
    <property type="entry name" value="PCBER-like"/>
</dbReference>
<dbReference type="InterPro" id="IPR051609">
    <property type="entry name" value="NmrA/Isoflavone_reductase-like"/>
</dbReference>
<dbReference type="Proteomes" id="UP000324241">
    <property type="component" value="Unassembled WGS sequence"/>
</dbReference>
<reference evidence="5 6" key="1">
    <citation type="submission" date="2019-03" db="EMBL/GenBank/DDBJ databases">
        <title>The genome sequence of a newly discovered highly antifungal drug resistant Aspergillus species, Aspergillus tanneri NIH 1004.</title>
        <authorList>
            <person name="Mounaud S."/>
            <person name="Singh I."/>
            <person name="Joardar V."/>
            <person name="Pakala S."/>
            <person name="Pakala S."/>
            <person name="Venepally P."/>
            <person name="Hoover J."/>
            <person name="Nierman W."/>
            <person name="Chung J."/>
            <person name="Losada L."/>
        </authorList>
    </citation>
    <scope>NUCLEOTIDE SEQUENCE [LARGE SCALE GENOMIC DNA]</scope>
    <source>
        <strain evidence="5 6">NIH1004</strain>
    </source>
</reference>
<dbReference type="AlphaFoldDB" id="A0A4S3J992"/>
<keyword evidence="2" id="KW-0560">Oxidoreductase</keyword>
<dbReference type="InterPro" id="IPR008030">
    <property type="entry name" value="NmrA-like"/>
</dbReference>
<dbReference type="PANTHER" id="PTHR47706">
    <property type="entry name" value="NMRA-LIKE FAMILY PROTEIN"/>
    <property type="match status" value="1"/>
</dbReference>
<dbReference type="EMBL" id="SOSA01000410">
    <property type="protein sequence ID" value="THC91492.1"/>
    <property type="molecule type" value="Genomic_DNA"/>
</dbReference>
<name>A0A4S3J992_9EURO</name>
<evidence type="ECO:0000313" key="4">
    <source>
        <dbReference type="EMBL" id="KAA8642910.1"/>
    </source>
</evidence>
<evidence type="ECO:0000313" key="7">
    <source>
        <dbReference type="Proteomes" id="UP000324241"/>
    </source>
</evidence>
<feature type="domain" description="NmrA-like" evidence="3">
    <location>
        <begin position="5"/>
        <end position="235"/>
    </location>
</feature>
<keyword evidence="1" id="KW-0521">NADP</keyword>
<evidence type="ECO:0000259" key="3">
    <source>
        <dbReference type="Pfam" id="PF05368"/>
    </source>
</evidence>
<proteinExistence type="predicted"/>
<evidence type="ECO:0000256" key="1">
    <source>
        <dbReference type="ARBA" id="ARBA00022857"/>
    </source>
</evidence>
<dbReference type="OrthoDB" id="9974981at2759"/>
<sequence length="293" mass="31775">MAPTKVALAGGTGNLGRAVLKALLDADFEVTVLSRSSQKPVDERATIIEVDYDSLDSLTSALSDHDIVVNTIGRAPTEVGIRLIDAAVVAGVKHFLPSEYGTDTTHEKVRKVPLCAGRVAIQEHLKKVARESSLFYTLLIPGAFLDYGLQTGFILNLAGPVADLYDGGDRKFSTTTLPGIGKAVVGIIRNPEATKNSAVFVSEADVSQNQMLEISGKRVETRVVRTADLEKEAYAELKKPNPRPAVFAVNFIRLILFGEGFGSLIESDRLSNELLGLRYLTEGELRDMVSRYI</sequence>
<gene>
    <name evidence="4" type="ORF">ATNIH1004_009671</name>
    <name evidence="5" type="ORF">EYZ11_009049</name>
</gene>
<dbReference type="PANTHER" id="PTHR47706:SF1">
    <property type="entry name" value="CIPA-LIKE, PUTATIVE (AFU_ORTHOLOGUE AFUA_1G12460)-RELATED"/>
    <property type="match status" value="1"/>
</dbReference>
<reference evidence="4 7" key="2">
    <citation type="submission" date="2019-08" db="EMBL/GenBank/DDBJ databases">
        <title>The genome sequence of a newly discovered highly antifungal drug resistant Aspergillus species, Aspergillus tanneri NIH 1004.</title>
        <authorList>
            <person name="Mounaud S."/>
            <person name="Singh I."/>
            <person name="Joardar V."/>
            <person name="Pakala S."/>
            <person name="Pakala S."/>
            <person name="Venepally P."/>
            <person name="Chung J.K."/>
            <person name="Losada L."/>
            <person name="Nierman W.C."/>
        </authorList>
    </citation>
    <scope>NUCLEOTIDE SEQUENCE [LARGE SCALE GENOMIC DNA]</scope>
    <source>
        <strain evidence="4 7">NIH1004</strain>
    </source>
</reference>
<dbReference type="GeneID" id="54332373"/>
<dbReference type="EMBL" id="QUQM01000005">
    <property type="protein sequence ID" value="KAA8642910.1"/>
    <property type="molecule type" value="Genomic_DNA"/>
</dbReference>
<dbReference type="GO" id="GO:0016491">
    <property type="term" value="F:oxidoreductase activity"/>
    <property type="evidence" value="ECO:0007669"/>
    <property type="project" value="UniProtKB-KW"/>
</dbReference>
<evidence type="ECO:0000313" key="6">
    <source>
        <dbReference type="Proteomes" id="UP000308092"/>
    </source>
</evidence>
<accession>A0A4S3J992</accession>
<keyword evidence="6" id="KW-1185">Reference proteome</keyword>
<dbReference type="Pfam" id="PF05368">
    <property type="entry name" value="NmrA"/>
    <property type="match status" value="1"/>
</dbReference>
<dbReference type="Gene3D" id="3.40.50.720">
    <property type="entry name" value="NAD(P)-binding Rossmann-like Domain"/>
    <property type="match status" value="1"/>
</dbReference>
<protein>
    <recommendedName>
        <fullName evidence="3">NmrA-like domain-containing protein</fullName>
    </recommendedName>
</protein>
<comment type="caution">
    <text evidence="5">The sequence shown here is derived from an EMBL/GenBank/DDBJ whole genome shotgun (WGS) entry which is preliminary data.</text>
</comment>
<dbReference type="Proteomes" id="UP000308092">
    <property type="component" value="Unassembled WGS sequence"/>
</dbReference>
<dbReference type="CDD" id="cd05259">
    <property type="entry name" value="PCBER_SDR_a"/>
    <property type="match status" value="1"/>
</dbReference>